<dbReference type="InterPro" id="IPR002321">
    <property type="entry name" value="Cyt_c_II"/>
</dbReference>
<evidence type="ECO:0000313" key="2">
    <source>
        <dbReference type="EMBL" id="PSW15666.1"/>
    </source>
</evidence>
<dbReference type="EMBL" id="PYMB01000001">
    <property type="protein sequence ID" value="PSW15666.1"/>
    <property type="molecule type" value="Genomic_DNA"/>
</dbReference>
<sequence length="162" mass="17824">MMMKQRKSVVVGVALGLGLSFSTVSLATSAGGQQDTQSSAAQSIEQRQQAFVQIESGAKLAGKTLDNKQVDWEGLEQISQELHQSSVSLHSLFPEGSQQGSKAKEKVWKDKAKFERSLNQMDAGFEQLYQATLTADKKVAQQGLKSAQSTCKACHRQYRSRW</sequence>
<dbReference type="GO" id="GO:0005506">
    <property type="term" value="F:iron ion binding"/>
    <property type="evidence" value="ECO:0007669"/>
    <property type="project" value="InterPro"/>
</dbReference>
<evidence type="ECO:0000313" key="3">
    <source>
        <dbReference type="Proteomes" id="UP000241346"/>
    </source>
</evidence>
<dbReference type="GO" id="GO:0022900">
    <property type="term" value="P:electron transport chain"/>
    <property type="evidence" value="ECO:0007669"/>
    <property type="project" value="InterPro"/>
</dbReference>
<name>A0A2T3NJH3_9GAMM</name>
<gene>
    <name evidence="2" type="ORF">C9J01_01215</name>
</gene>
<evidence type="ECO:0000256" key="1">
    <source>
        <dbReference type="SAM" id="SignalP"/>
    </source>
</evidence>
<keyword evidence="1" id="KW-0732">Signal</keyword>
<protein>
    <submittedName>
        <fullName evidence="2">Cytochrome C</fullName>
    </submittedName>
</protein>
<dbReference type="OrthoDB" id="5815156at2"/>
<dbReference type="GO" id="GO:0009055">
    <property type="term" value="F:electron transfer activity"/>
    <property type="evidence" value="ECO:0007669"/>
    <property type="project" value="InterPro"/>
</dbReference>
<accession>A0A2T3NJH3</accession>
<dbReference type="SUPFAM" id="SSF47175">
    <property type="entry name" value="Cytochromes"/>
    <property type="match status" value="1"/>
</dbReference>
<dbReference type="InterPro" id="IPR010980">
    <property type="entry name" value="Cyt_c/b562"/>
</dbReference>
<feature type="signal peptide" evidence="1">
    <location>
        <begin position="1"/>
        <end position="27"/>
    </location>
</feature>
<dbReference type="RefSeq" id="WP_107296284.1">
    <property type="nucleotide sequence ID" value="NZ_PYMB01000001.1"/>
</dbReference>
<dbReference type="Pfam" id="PF01322">
    <property type="entry name" value="Cytochrom_C_2"/>
    <property type="match status" value="1"/>
</dbReference>
<dbReference type="PROSITE" id="PS51009">
    <property type="entry name" value="CYTCII"/>
    <property type="match status" value="1"/>
</dbReference>
<dbReference type="Proteomes" id="UP000241346">
    <property type="component" value="Unassembled WGS sequence"/>
</dbReference>
<feature type="chain" id="PRO_5015567319" evidence="1">
    <location>
        <begin position="28"/>
        <end position="162"/>
    </location>
</feature>
<proteinExistence type="predicted"/>
<organism evidence="2 3">
    <name type="scientific">Photobacterium rosenbergii</name>
    <dbReference type="NCBI Taxonomy" id="294936"/>
    <lineage>
        <taxon>Bacteria</taxon>
        <taxon>Pseudomonadati</taxon>
        <taxon>Pseudomonadota</taxon>
        <taxon>Gammaproteobacteria</taxon>
        <taxon>Vibrionales</taxon>
        <taxon>Vibrionaceae</taxon>
        <taxon>Photobacterium</taxon>
    </lineage>
</organism>
<reference evidence="2 3" key="1">
    <citation type="submission" date="2018-03" db="EMBL/GenBank/DDBJ databases">
        <title>Whole genome sequencing of Histamine producing bacteria.</title>
        <authorList>
            <person name="Butler K."/>
        </authorList>
    </citation>
    <scope>NUCLEOTIDE SEQUENCE [LARGE SCALE GENOMIC DNA]</scope>
    <source>
        <strain evidence="2 3">DSM 19138</strain>
    </source>
</reference>
<dbReference type="GO" id="GO:0020037">
    <property type="term" value="F:heme binding"/>
    <property type="evidence" value="ECO:0007669"/>
    <property type="project" value="InterPro"/>
</dbReference>
<dbReference type="AlphaFoldDB" id="A0A2T3NJH3"/>
<comment type="caution">
    <text evidence="2">The sequence shown here is derived from an EMBL/GenBank/DDBJ whole genome shotgun (WGS) entry which is preliminary data.</text>
</comment>
<dbReference type="Gene3D" id="1.20.120.10">
    <property type="entry name" value="Cytochrome c/b562"/>
    <property type="match status" value="1"/>
</dbReference>